<organism evidence="2 3">
    <name type="scientific">Scytalidium lignicola</name>
    <name type="common">Hyphomycete</name>
    <dbReference type="NCBI Taxonomy" id="5539"/>
    <lineage>
        <taxon>Eukaryota</taxon>
        <taxon>Fungi</taxon>
        <taxon>Dikarya</taxon>
        <taxon>Ascomycota</taxon>
        <taxon>Pezizomycotina</taxon>
        <taxon>Leotiomycetes</taxon>
        <taxon>Leotiomycetes incertae sedis</taxon>
        <taxon>Scytalidium</taxon>
    </lineage>
</organism>
<accession>A0A3E2HCV7</accession>
<dbReference type="PANTHER" id="PTHR35910:SF1">
    <property type="entry name" value="2EXR DOMAIN-CONTAINING PROTEIN"/>
    <property type="match status" value="1"/>
</dbReference>
<evidence type="ECO:0000313" key="2">
    <source>
        <dbReference type="EMBL" id="RFU31248.1"/>
    </source>
</evidence>
<reference evidence="2 3" key="1">
    <citation type="submission" date="2018-05" db="EMBL/GenBank/DDBJ databases">
        <title>Draft genome sequence of Scytalidium lignicola DSM 105466, a ubiquitous saprotrophic fungus.</title>
        <authorList>
            <person name="Buettner E."/>
            <person name="Gebauer A.M."/>
            <person name="Hofrichter M."/>
            <person name="Liers C."/>
            <person name="Kellner H."/>
        </authorList>
    </citation>
    <scope>NUCLEOTIDE SEQUENCE [LARGE SCALE GENOMIC DNA]</scope>
    <source>
        <strain evidence="2 3">DSM 105466</strain>
    </source>
</reference>
<evidence type="ECO:0000313" key="3">
    <source>
        <dbReference type="Proteomes" id="UP000258309"/>
    </source>
</evidence>
<dbReference type="Pfam" id="PF20150">
    <property type="entry name" value="2EXR"/>
    <property type="match status" value="1"/>
</dbReference>
<dbReference type="Proteomes" id="UP000258309">
    <property type="component" value="Unassembled WGS sequence"/>
</dbReference>
<gene>
    <name evidence="2" type="ORF">B7463_g5107</name>
</gene>
<sequence length="244" mass="27883">MESPSPTPTFHLFPSLAPEIRIKIWAYVASTPRVIRLQYRMSSRKREKDGRTISNFIGWYSPDPRPAMLDVSREARQEGLKHYQLAFGTINFHAPKTYFNFKADTLRVGAAPDARRPPADPKWFSDGPDGYLLDLLLGGGPYGGDDTEKVLYLIVDVHESLYVRRSFCWDEVRDFSRLKEVTLIHWEGEIEVPPSELLSYSASSLRYVLENWPSWVIPKIYARLSLDGSLLGEVSLKDSDGMRV</sequence>
<proteinExistence type="predicted"/>
<dbReference type="OMA" id="HHEAMIY"/>
<comment type="caution">
    <text evidence="2">The sequence shown here is derived from an EMBL/GenBank/DDBJ whole genome shotgun (WGS) entry which is preliminary data.</text>
</comment>
<feature type="domain" description="2EXR" evidence="1">
    <location>
        <begin position="10"/>
        <end position="106"/>
    </location>
</feature>
<dbReference type="InterPro" id="IPR045518">
    <property type="entry name" value="2EXR"/>
</dbReference>
<dbReference type="AlphaFoldDB" id="A0A3E2HCV7"/>
<feature type="non-terminal residue" evidence="2">
    <location>
        <position position="1"/>
    </location>
</feature>
<dbReference type="OrthoDB" id="3473305at2759"/>
<feature type="non-terminal residue" evidence="2">
    <location>
        <position position="244"/>
    </location>
</feature>
<evidence type="ECO:0000259" key="1">
    <source>
        <dbReference type="Pfam" id="PF20150"/>
    </source>
</evidence>
<keyword evidence="3" id="KW-1185">Reference proteome</keyword>
<name>A0A3E2HCV7_SCYLI</name>
<dbReference type="PANTHER" id="PTHR35910">
    <property type="entry name" value="2EXR DOMAIN-CONTAINING PROTEIN"/>
    <property type="match status" value="1"/>
</dbReference>
<dbReference type="EMBL" id="NCSJ02000080">
    <property type="protein sequence ID" value="RFU31248.1"/>
    <property type="molecule type" value="Genomic_DNA"/>
</dbReference>
<protein>
    <recommendedName>
        <fullName evidence="1">2EXR domain-containing protein</fullName>
    </recommendedName>
</protein>